<dbReference type="Pfam" id="PF07771">
    <property type="entry name" value="TSGP1"/>
    <property type="match status" value="1"/>
</dbReference>
<dbReference type="EMBL" id="EF633961">
    <property type="protein sequence ID" value="ABR23478.1"/>
    <property type="molecule type" value="mRNA"/>
</dbReference>
<reference evidence="5" key="2">
    <citation type="journal article" date="2008" name="Insect Biochem. Mol. Biol.">
        <title>An insight into the sialome of the soft tick, Ornithodorus parkeri.</title>
        <authorList>
            <person name="Francischetti I.M."/>
            <person name="Mans B.J."/>
            <person name="Meng Z."/>
            <person name="Gudderra N."/>
            <person name="Veenstra T.D."/>
            <person name="Pham V.M."/>
            <person name="Ribeiro J.M."/>
        </authorList>
    </citation>
    <scope>NUCLEOTIDE SEQUENCE</scope>
    <source>
        <tissue evidence="5">Salivary gland</tissue>
    </source>
</reference>
<reference evidence="5" key="1">
    <citation type="submission" date="2007-05" db="EMBL/GenBank/DDBJ databases">
        <authorList>
            <person name="Douchkov D."/>
            <person name="Schweizer P."/>
        </authorList>
    </citation>
    <scope>NUCLEOTIDE SEQUENCE</scope>
    <source>
        <tissue evidence="5">Salivary gland</tissue>
    </source>
</reference>
<feature type="signal peptide" evidence="4">
    <location>
        <begin position="1"/>
        <end position="18"/>
    </location>
</feature>
<dbReference type="InterPro" id="IPR011694">
    <property type="entry name" value="Ixonnexin-like"/>
</dbReference>
<evidence type="ECO:0000256" key="3">
    <source>
        <dbReference type="SAM" id="MobiDB-lite"/>
    </source>
</evidence>
<comment type="subcellular location">
    <subcellularLocation>
        <location evidence="1">Secreted</location>
    </subcellularLocation>
</comment>
<sequence>MNAFISLVFLAIVALAYANQFPCGTKSRDPNKVPATCNFWCKMNGNWAMGKHTDGISCDFSGPNMGGGICKEGLCTYVQKKSSAPAYKQTENEDQGEDWDK</sequence>
<evidence type="ECO:0000256" key="4">
    <source>
        <dbReference type="SAM" id="SignalP"/>
    </source>
</evidence>
<evidence type="ECO:0000313" key="5">
    <source>
        <dbReference type="EMBL" id="ABR23478.1"/>
    </source>
</evidence>
<proteinExistence type="evidence at transcript level"/>
<evidence type="ECO:0000256" key="2">
    <source>
        <dbReference type="ARBA" id="ARBA00022525"/>
    </source>
</evidence>
<protein>
    <submittedName>
        <fullName evidence="5">Putative secreted salivary gland protein</fullName>
    </submittedName>
</protein>
<feature type="compositionally biased region" description="Acidic residues" evidence="3">
    <location>
        <begin position="92"/>
        <end position="101"/>
    </location>
</feature>
<keyword evidence="4" id="KW-0732">Signal</keyword>
<name>A6N9Z5_ORNPR</name>
<dbReference type="CDD" id="cd23501">
    <property type="entry name" value="TSLPI_Salp14_NTD"/>
    <property type="match status" value="1"/>
</dbReference>
<dbReference type="AlphaFoldDB" id="A6N9Z5"/>
<keyword evidence="2" id="KW-0964">Secreted</keyword>
<organism evidence="5">
    <name type="scientific">Ornithodoros parkeri</name>
    <name type="common">Soft tick</name>
    <name type="synonym">Argasid tick</name>
    <dbReference type="NCBI Taxonomy" id="140564"/>
    <lineage>
        <taxon>Eukaryota</taxon>
        <taxon>Metazoa</taxon>
        <taxon>Ecdysozoa</taxon>
        <taxon>Arthropoda</taxon>
        <taxon>Chelicerata</taxon>
        <taxon>Arachnida</taxon>
        <taxon>Acari</taxon>
        <taxon>Parasitiformes</taxon>
        <taxon>Ixodida</taxon>
        <taxon>Ixodoidea</taxon>
        <taxon>Argasidae</taxon>
        <taxon>Ornithodorinae</taxon>
        <taxon>Ornithodoros</taxon>
    </lineage>
</organism>
<feature type="chain" id="PRO_5002700192" evidence="4">
    <location>
        <begin position="19"/>
        <end position="101"/>
    </location>
</feature>
<evidence type="ECO:0000256" key="1">
    <source>
        <dbReference type="ARBA" id="ARBA00004613"/>
    </source>
</evidence>
<dbReference type="GO" id="GO:0005576">
    <property type="term" value="C:extracellular region"/>
    <property type="evidence" value="ECO:0007669"/>
    <property type="project" value="UniProtKB-SubCell"/>
</dbReference>
<accession>A6N9Z5</accession>
<feature type="region of interest" description="Disordered" evidence="3">
    <location>
        <begin position="82"/>
        <end position="101"/>
    </location>
</feature>